<reference evidence="1 2" key="1">
    <citation type="submission" date="2016-10" db="EMBL/GenBank/DDBJ databases">
        <authorList>
            <person name="de Groot N.N."/>
        </authorList>
    </citation>
    <scope>NUCLEOTIDE SEQUENCE [LARGE SCALE GENOMIC DNA]</scope>
    <source>
        <strain evidence="1 2">CGMCC 4.2026</strain>
    </source>
</reference>
<accession>A0A1H8MQ19</accession>
<name>A0A1H8MQ19_9ACTN</name>
<dbReference type="EMBL" id="FODD01000019">
    <property type="protein sequence ID" value="SEO19358.1"/>
    <property type="molecule type" value="Genomic_DNA"/>
</dbReference>
<gene>
    <name evidence="1" type="ORF">SAMN05216267_1019126</name>
</gene>
<proteinExistence type="predicted"/>
<dbReference type="OrthoDB" id="4537544at2"/>
<dbReference type="AlphaFoldDB" id="A0A1H8MQ19"/>
<organism evidence="1 2">
    <name type="scientific">Actinacidiphila rubida</name>
    <dbReference type="NCBI Taxonomy" id="310780"/>
    <lineage>
        <taxon>Bacteria</taxon>
        <taxon>Bacillati</taxon>
        <taxon>Actinomycetota</taxon>
        <taxon>Actinomycetes</taxon>
        <taxon>Kitasatosporales</taxon>
        <taxon>Streptomycetaceae</taxon>
        <taxon>Actinacidiphila</taxon>
    </lineage>
</organism>
<dbReference type="Proteomes" id="UP000181951">
    <property type="component" value="Unassembled WGS sequence"/>
</dbReference>
<keyword evidence="2" id="KW-1185">Reference proteome</keyword>
<sequence>MDAPGYWDPMPEARRVVAAWTGEPNPPSIGEGRWEELNWRNVPGPFYAGETDTCLSGPLAAPANVLGDEDGTEFVFRQPRDPAEVTAVLRAAWDEVLGGYAWDGDTRWTPEGVRAWWSQAARVRAWAAGFSARIAAASSSASAPPASSPPSALSSSGALDASQLPAVRAYEASFDGELPAYLRAYVFFLSEGRAPRPGELLPDL</sequence>
<dbReference type="RefSeq" id="WP_079176120.1">
    <property type="nucleotide sequence ID" value="NZ_FODD01000019.1"/>
</dbReference>
<protein>
    <submittedName>
        <fullName evidence="1">Uncharacterized protein</fullName>
    </submittedName>
</protein>
<evidence type="ECO:0000313" key="1">
    <source>
        <dbReference type="EMBL" id="SEO19358.1"/>
    </source>
</evidence>
<evidence type="ECO:0000313" key="2">
    <source>
        <dbReference type="Proteomes" id="UP000181951"/>
    </source>
</evidence>